<reference evidence="6 7" key="1">
    <citation type="submission" date="2020-08" db="EMBL/GenBank/DDBJ databases">
        <title>Genomic Encyclopedia of Type Strains, Phase IV (KMG-IV): sequencing the most valuable type-strain genomes for metagenomic binning, comparative biology and taxonomic classification.</title>
        <authorList>
            <person name="Goeker M."/>
        </authorList>
    </citation>
    <scope>NUCLEOTIDE SEQUENCE [LARGE SCALE GENOMIC DNA]</scope>
    <source>
        <strain evidence="6 7">DSM 18233</strain>
    </source>
</reference>
<feature type="domain" description="ABC transporter" evidence="5">
    <location>
        <begin position="4"/>
        <end position="236"/>
    </location>
</feature>
<dbReference type="GO" id="GO:0015423">
    <property type="term" value="F:ABC-type maltose transporter activity"/>
    <property type="evidence" value="ECO:0007669"/>
    <property type="project" value="TreeGrafter"/>
</dbReference>
<dbReference type="PROSITE" id="PS50893">
    <property type="entry name" value="ABC_TRANSPORTER_2"/>
    <property type="match status" value="1"/>
</dbReference>
<dbReference type="SUPFAM" id="SSF50331">
    <property type="entry name" value="MOP-like"/>
    <property type="match status" value="1"/>
</dbReference>
<evidence type="ECO:0000256" key="3">
    <source>
        <dbReference type="ARBA" id="ARBA00022741"/>
    </source>
</evidence>
<dbReference type="InterPro" id="IPR013611">
    <property type="entry name" value="Transp-assoc_OB_typ2"/>
</dbReference>
<dbReference type="NCBIfam" id="NF008653">
    <property type="entry name" value="PRK11650.1"/>
    <property type="match status" value="1"/>
</dbReference>
<dbReference type="FunFam" id="3.40.50.300:FF:000042">
    <property type="entry name" value="Maltose/maltodextrin ABC transporter, ATP-binding protein"/>
    <property type="match status" value="1"/>
</dbReference>
<dbReference type="EMBL" id="JACHHN010000003">
    <property type="protein sequence ID" value="MBB5190901.1"/>
    <property type="molecule type" value="Genomic_DNA"/>
</dbReference>
<comment type="caution">
    <text evidence="6">The sequence shown here is derived from an EMBL/GenBank/DDBJ whole genome shotgun (WGS) entry which is preliminary data.</text>
</comment>
<dbReference type="EC" id="3.6.3.-" evidence="6"/>
<evidence type="ECO:0000313" key="6">
    <source>
        <dbReference type="EMBL" id="MBB5190901.1"/>
    </source>
</evidence>
<dbReference type="GO" id="GO:0055052">
    <property type="term" value="C:ATP-binding cassette (ABC) transporter complex, substrate-binding subunit-containing"/>
    <property type="evidence" value="ECO:0007669"/>
    <property type="project" value="TreeGrafter"/>
</dbReference>
<dbReference type="PANTHER" id="PTHR43875:SF3">
    <property type="entry name" value="MALTOSE_MALTODEXTRIN IMPORT ATP-BINDING PROTEIN MALK"/>
    <property type="match status" value="1"/>
</dbReference>
<gene>
    <name evidence="6" type="ORF">HNQ50_001624</name>
</gene>
<dbReference type="RefSeq" id="WP_184099365.1">
    <property type="nucleotide sequence ID" value="NZ_JACHHN010000003.1"/>
</dbReference>
<evidence type="ECO:0000256" key="1">
    <source>
        <dbReference type="ARBA" id="ARBA00022448"/>
    </source>
</evidence>
<dbReference type="AlphaFoldDB" id="A0A840RF74"/>
<name>A0A840RF74_9NEIS</name>
<dbReference type="InterPro" id="IPR017871">
    <property type="entry name" value="ABC_transporter-like_CS"/>
</dbReference>
<dbReference type="CDD" id="cd03301">
    <property type="entry name" value="ABC_MalK_N"/>
    <property type="match status" value="1"/>
</dbReference>
<dbReference type="Pfam" id="PF00005">
    <property type="entry name" value="ABC_tran"/>
    <property type="match status" value="1"/>
</dbReference>
<evidence type="ECO:0000313" key="7">
    <source>
        <dbReference type="Proteomes" id="UP000543030"/>
    </source>
</evidence>
<dbReference type="SUPFAM" id="SSF52540">
    <property type="entry name" value="P-loop containing nucleoside triphosphate hydrolases"/>
    <property type="match status" value="1"/>
</dbReference>
<keyword evidence="1" id="KW-0813">Transport</keyword>
<evidence type="ECO:0000259" key="5">
    <source>
        <dbReference type="PROSITE" id="PS50893"/>
    </source>
</evidence>
<dbReference type="SMART" id="SM00382">
    <property type="entry name" value="AAA"/>
    <property type="match status" value="1"/>
</dbReference>
<dbReference type="InterPro" id="IPR008995">
    <property type="entry name" value="Mo/tungstate-bd_C_term_dom"/>
</dbReference>
<dbReference type="InterPro" id="IPR015855">
    <property type="entry name" value="ABC_transpr_MalK-like"/>
</dbReference>
<keyword evidence="2" id="KW-0472">Membrane</keyword>
<dbReference type="InterPro" id="IPR003439">
    <property type="entry name" value="ABC_transporter-like_ATP-bd"/>
</dbReference>
<keyword evidence="4 6" id="KW-0067">ATP-binding</keyword>
<sequence>MASLQLRQIGKQYDPDGPQIIKDLSMDIHDGEFVVFVGPSGCGKSTLLRMIAGLEDISNGSLMIDGVRANDIAPSQRGGAMVFQSYALYPHMTVGENMGFALKLAGKPVPEIKDMVGKAAEVLQLTHLLDRKPRALSGGQRQRVAIGRAIVRKPKVFLFDEPLSNLDAALRVSMRIELARLHKELGTTMIYVTHDQVEAMTLGTRIAVFNQGTVAQMGTPIELYDRPGNQFVAGFLGSPTMNFIPCIPASTSRSAGASVDIGGGHHIAVPHLMSDHAGLPVTLGVRPEHVHITAADDGLAARVDFIEHLGDHQVIHSKLLHNDQRVVAKVPMHINVDGDNPLIGLTFNPAACRLFDHQGAAVN</sequence>
<dbReference type="Gene3D" id="3.40.50.300">
    <property type="entry name" value="P-loop containing nucleotide triphosphate hydrolases"/>
    <property type="match status" value="1"/>
</dbReference>
<keyword evidence="6" id="KW-0762">Sugar transport</keyword>
<protein>
    <submittedName>
        <fullName evidence="6">Multiple sugar transport system ATP-binding protein</fullName>
        <ecNumber evidence="6">3.6.3.-</ecNumber>
    </submittedName>
</protein>
<evidence type="ECO:0000256" key="4">
    <source>
        <dbReference type="ARBA" id="ARBA00022840"/>
    </source>
</evidence>
<dbReference type="InterPro" id="IPR047641">
    <property type="entry name" value="ABC_transpr_MalK/UgpC-like"/>
</dbReference>
<dbReference type="InterPro" id="IPR003593">
    <property type="entry name" value="AAA+_ATPase"/>
</dbReference>
<dbReference type="PROSITE" id="PS00211">
    <property type="entry name" value="ABC_TRANSPORTER_1"/>
    <property type="match status" value="1"/>
</dbReference>
<dbReference type="Gene3D" id="2.40.50.100">
    <property type="match status" value="1"/>
</dbReference>
<dbReference type="InterPro" id="IPR012340">
    <property type="entry name" value="NA-bd_OB-fold"/>
</dbReference>
<dbReference type="Proteomes" id="UP000543030">
    <property type="component" value="Unassembled WGS sequence"/>
</dbReference>
<dbReference type="PANTHER" id="PTHR43875">
    <property type="entry name" value="MALTODEXTRIN IMPORT ATP-BINDING PROTEIN MSMX"/>
    <property type="match status" value="1"/>
</dbReference>
<accession>A0A840RF74</accession>
<keyword evidence="6" id="KW-0378">Hydrolase</keyword>
<dbReference type="GO" id="GO:0016887">
    <property type="term" value="F:ATP hydrolysis activity"/>
    <property type="evidence" value="ECO:0007669"/>
    <property type="project" value="InterPro"/>
</dbReference>
<keyword evidence="7" id="KW-1185">Reference proteome</keyword>
<dbReference type="GO" id="GO:1990060">
    <property type="term" value="C:maltose transport complex"/>
    <property type="evidence" value="ECO:0007669"/>
    <property type="project" value="TreeGrafter"/>
</dbReference>
<keyword evidence="3" id="KW-0547">Nucleotide-binding</keyword>
<keyword evidence="2" id="KW-1003">Cell membrane</keyword>
<evidence type="ECO:0000256" key="2">
    <source>
        <dbReference type="ARBA" id="ARBA00022475"/>
    </source>
</evidence>
<dbReference type="InterPro" id="IPR027417">
    <property type="entry name" value="P-loop_NTPase"/>
</dbReference>
<dbReference type="Gene3D" id="2.40.50.140">
    <property type="entry name" value="Nucleic acid-binding proteins"/>
    <property type="match status" value="1"/>
</dbReference>
<proteinExistence type="predicted"/>
<organism evidence="6 7">
    <name type="scientific">Silvimonas terrae</name>
    <dbReference type="NCBI Taxonomy" id="300266"/>
    <lineage>
        <taxon>Bacteria</taxon>
        <taxon>Pseudomonadati</taxon>
        <taxon>Pseudomonadota</taxon>
        <taxon>Betaproteobacteria</taxon>
        <taxon>Neisseriales</taxon>
        <taxon>Chitinibacteraceae</taxon>
        <taxon>Silvimonas</taxon>
    </lineage>
</organism>
<dbReference type="Pfam" id="PF08402">
    <property type="entry name" value="TOBE_2"/>
    <property type="match status" value="1"/>
</dbReference>
<dbReference type="GO" id="GO:0005524">
    <property type="term" value="F:ATP binding"/>
    <property type="evidence" value="ECO:0007669"/>
    <property type="project" value="UniProtKB-KW"/>
</dbReference>